<proteinExistence type="predicted"/>
<accession>K5BB31</accession>
<dbReference type="PATRIC" id="fig|1122247.3.peg.2607"/>
<dbReference type="OrthoDB" id="4726176at2"/>
<dbReference type="EMBL" id="AMRA01000073">
    <property type="protein sequence ID" value="EKF23280.1"/>
    <property type="molecule type" value="Genomic_DNA"/>
</dbReference>
<organism evidence="1 2">
    <name type="scientific">Mycolicibacterium hassiacum (strain DSM 44199 / CIP 105218 / JCM 12690 / 3849)</name>
    <name type="common">Mycobacterium hassiacum</name>
    <dbReference type="NCBI Taxonomy" id="1122247"/>
    <lineage>
        <taxon>Bacteria</taxon>
        <taxon>Bacillati</taxon>
        <taxon>Actinomycetota</taxon>
        <taxon>Actinomycetes</taxon>
        <taxon>Mycobacteriales</taxon>
        <taxon>Mycobacteriaceae</taxon>
        <taxon>Mycolicibacterium</taxon>
    </lineage>
</organism>
<dbReference type="Proteomes" id="UP000006265">
    <property type="component" value="Unassembled WGS sequence"/>
</dbReference>
<dbReference type="eggNOG" id="ENOG5031EAV">
    <property type="taxonomic scope" value="Bacteria"/>
</dbReference>
<evidence type="ECO:0000313" key="1">
    <source>
        <dbReference type="EMBL" id="EKF23280.1"/>
    </source>
</evidence>
<gene>
    <name evidence="1" type="ORF">C731_2714</name>
</gene>
<sequence>MVVVGCSTVTSGTAQVDQDAAPVYRASVSASIAASIASSSARESERQASLTRAAVQSSCETLSTTSVEAISKVNEYVDAYNNNSPGLGSKVDPAVDALNHSADAVSRSMSDALLPELRDAMNGWIDAARAVATAVAGRYGPDEFNPAVRRLNEAKTHALNLCDAAYRR</sequence>
<dbReference type="STRING" id="1122247.GCA_000379865_02577"/>
<dbReference type="AlphaFoldDB" id="K5BB31"/>
<evidence type="ECO:0000313" key="2">
    <source>
        <dbReference type="Proteomes" id="UP000006265"/>
    </source>
</evidence>
<keyword evidence="2" id="KW-1185">Reference proteome</keyword>
<protein>
    <submittedName>
        <fullName evidence="1">Uncharacterized protein</fullName>
    </submittedName>
</protein>
<comment type="caution">
    <text evidence="1">The sequence shown here is derived from an EMBL/GenBank/DDBJ whole genome shotgun (WGS) entry which is preliminary data.</text>
</comment>
<name>K5BB31_MYCHD</name>
<reference evidence="1 2" key="1">
    <citation type="journal article" date="2012" name="J. Bacteriol.">
        <title>Genome sequence of Mycobacterium hassiacum DSM 44199, a rare source of heat-stable mycobacterial proteins.</title>
        <authorList>
            <person name="Tiago I."/>
            <person name="Maranha A."/>
            <person name="Mendes V."/>
            <person name="Alarico S."/>
            <person name="Moynihan P.J."/>
            <person name="Clarke A.J."/>
            <person name="Macedo-Ribeiro S."/>
            <person name="Pereira P.J."/>
            <person name="Empadinhas N."/>
        </authorList>
    </citation>
    <scope>NUCLEOTIDE SEQUENCE [LARGE SCALE GENOMIC DNA]</scope>
    <source>
        <strain evidence="2">DSM 44199 / CIP 105218 / JCM 12690 / 3849</strain>
    </source>
</reference>